<dbReference type="EMBL" id="JAWJWF010000045">
    <property type="protein sequence ID" value="KAK6627615.1"/>
    <property type="molecule type" value="Genomic_DNA"/>
</dbReference>
<sequence>MAENNSIRLVTKDDSSDENEEKYEIYEAGSDMLYVIGLDNKQALIKNPRLKPRYKQSYREAWESMRDFKGWLTSVPGNNTKAYCKLCKKELHCHRLSLLKHKVTFKHHQKEEQQKLMKIIEKNEDNPKNVTEEKIETPEQDISNSESTAIKVDSEIPTAVLTPNILRVEKPDLKDISNNKQEEEGQTKLGTLSTHVLDISKGTAAALVHVVLYKLIDGRWTLIQEGITDDDGRYNYCVSNDNELPIGRYKLHFDVDKYFEKQNQETIFPFIEIAFDIKDASSHYHVPVLLSPFGYSTYRGS</sequence>
<evidence type="ECO:0000313" key="10">
    <source>
        <dbReference type="EMBL" id="KAK6627615.1"/>
    </source>
</evidence>
<evidence type="ECO:0000313" key="11">
    <source>
        <dbReference type="Proteomes" id="UP001359485"/>
    </source>
</evidence>
<proteinExistence type="inferred from homology"/>
<evidence type="ECO:0000256" key="5">
    <source>
        <dbReference type="ARBA" id="ARBA00012609"/>
    </source>
</evidence>
<dbReference type="InterPro" id="IPR023416">
    <property type="entry name" value="Transthyretin/HIU_hydrolase_d"/>
</dbReference>
<dbReference type="PANTHER" id="PTHR10395:SF7">
    <property type="entry name" value="5-HYDROXYISOURATE HYDROLASE"/>
    <property type="match status" value="1"/>
</dbReference>
<comment type="caution">
    <text evidence="10">The sequence shown here is derived from an EMBL/GenBank/DDBJ whole genome shotgun (WGS) entry which is preliminary data.</text>
</comment>
<dbReference type="SUPFAM" id="SSF49472">
    <property type="entry name" value="Transthyretin (synonym: prealbumin)"/>
    <property type="match status" value="1"/>
</dbReference>
<comment type="catalytic activity">
    <reaction evidence="1">
        <text>5-hydroxyisourate + H2O = 5-hydroxy-2-oxo-4-ureido-2,5-dihydro-1H-imidazole-5-carboxylate + H(+)</text>
        <dbReference type="Rhea" id="RHEA:23736"/>
        <dbReference type="ChEBI" id="CHEBI:15377"/>
        <dbReference type="ChEBI" id="CHEBI:15378"/>
        <dbReference type="ChEBI" id="CHEBI:18072"/>
        <dbReference type="ChEBI" id="CHEBI:58639"/>
        <dbReference type="EC" id="3.5.2.17"/>
    </reaction>
</comment>
<dbReference type="PANTHER" id="PTHR10395">
    <property type="entry name" value="URICASE AND TRANSTHYRETIN-RELATED"/>
    <property type="match status" value="1"/>
</dbReference>
<keyword evidence="6" id="KW-0659">Purine metabolism</keyword>
<evidence type="ECO:0000256" key="2">
    <source>
        <dbReference type="ARBA" id="ARBA00002704"/>
    </source>
</evidence>
<dbReference type="CDD" id="cd05822">
    <property type="entry name" value="TLP_HIUase"/>
    <property type="match status" value="1"/>
</dbReference>
<dbReference type="Gene3D" id="2.60.40.180">
    <property type="entry name" value="Transthyretin/hydroxyisourate hydrolase domain"/>
    <property type="match status" value="1"/>
</dbReference>
<dbReference type="InterPro" id="IPR036817">
    <property type="entry name" value="Transthyretin/HIU_hydrolase_sf"/>
</dbReference>
<organism evidence="10 11">
    <name type="scientific">Polyplax serrata</name>
    <name type="common">Common mouse louse</name>
    <dbReference type="NCBI Taxonomy" id="468196"/>
    <lineage>
        <taxon>Eukaryota</taxon>
        <taxon>Metazoa</taxon>
        <taxon>Ecdysozoa</taxon>
        <taxon>Arthropoda</taxon>
        <taxon>Hexapoda</taxon>
        <taxon>Insecta</taxon>
        <taxon>Pterygota</taxon>
        <taxon>Neoptera</taxon>
        <taxon>Paraneoptera</taxon>
        <taxon>Psocodea</taxon>
        <taxon>Troctomorpha</taxon>
        <taxon>Phthiraptera</taxon>
        <taxon>Anoplura</taxon>
        <taxon>Polyplacidae</taxon>
        <taxon>Polyplax</taxon>
    </lineage>
</organism>
<evidence type="ECO:0000256" key="6">
    <source>
        <dbReference type="ARBA" id="ARBA00022631"/>
    </source>
</evidence>
<comment type="subunit">
    <text evidence="4">Homotetramer.</text>
</comment>
<dbReference type="InterPro" id="IPR014306">
    <property type="entry name" value="Hydroxyisourate_hydrolase"/>
</dbReference>
<dbReference type="PROSITE" id="PS00769">
    <property type="entry name" value="TRANSTHYRETIN_2"/>
    <property type="match status" value="1"/>
</dbReference>
<reference evidence="10 11" key="1">
    <citation type="submission" date="2023-09" db="EMBL/GenBank/DDBJ databases">
        <title>Genomes of two closely related lineages of the louse Polyplax serrata with different host specificities.</title>
        <authorList>
            <person name="Martinu J."/>
            <person name="Tarabai H."/>
            <person name="Stefka J."/>
            <person name="Hypsa V."/>
        </authorList>
    </citation>
    <scope>NUCLEOTIDE SEQUENCE [LARGE SCALE GENOMIC DNA]</scope>
    <source>
        <strain evidence="10">98ZLc_SE</strain>
    </source>
</reference>
<evidence type="ECO:0000256" key="3">
    <source>
        <dbReference type="ARBA" id="ARBA00009850"/>
    </source>
</evidence>
<feature type="region of interest" description="Disordered" evidence="8">
    <location>
        <begin position="1"/>
        <end position="20"/>
    </location>
</feature>
<keyword evidence="7" id="KW-0378">Hydrolase</keyword>
<evidence type="ECO:0000256" key="7">
    <source>
        <dbReference type="ARBA" id="ARBA00022801"/>
    </source>
</evidence>
<dbReference type="InterPro" id="IPR000895">
    <property type="entry name" value="Transthyretin/HIU_hydrolase"/>
</dbReference>
<accession>A0ABR1AUJ8</accession>
<dbReference type="Proteomes" id="UP001359485">
    <property type="component" value="Unassembled WGS sequence"/>
</dbReference>
<comment type="similarity">
    <text evidence="3">Belongs to the transthyretin family. 5-hydroxyisourate hydrolase subfamily.</text>
</comment>
<dbReference type="InterPro" id="IPR023419">
    <property type="entry name" value="Transthyretin_CS"/>
</dbReference>
<evidence type="ECO:0000256" key="8">
    <source>
        <dbReference type="SAM" id="MobiDB-lite"/>
    </source>
</evidence>
<evidence type="ECO:0000256" key="1">
    <source>
        <dbReference type="ARBA" id="ARBA00001043"/>
    </source>
</evidence>
<dbReference type="Pfam" id="PF00576">
    <property type="entry name" value="Transthyretin"/>
    <property type="match status" value="1"/>
</dbReference>
<name>A0ABR1AUJ8_POLSC</name>
<gene>
    <name evidence="10" type="ORF">RUM44_010093</name>
</gene>
<protein>
    <recommendedName>
        <fullName evidence="5">hydroxyisourate hydrolase</fullName>
        <ecNumber evidence="5">3.5.2.17</ecNumber>
    </recommendedName>
</protein>
<evidence type="ECO:0000259" key="9">
    <source>
        <dbReference type="Pfam" id="PF00576"/>
    </source>
</evidence>
<dbReference type="EC" id="3.5.2.17" evidence="5"/>
<keyword evidence="11" id="KW-1185">Reference proteome</keyword>
<evidence type="ECO:0000256" key="4">
    <source>
        <dbReference type="ARBA" id="ARBA00011881"/>
    </source>
</evidence>
<comment type="function">
    <text evidence="2">Catalyzes the hydrolysis of 5-hydroxyisourate (HIU) to 2-oxo-4-hydroxy-4-carboxy-5-ureidoimidazoline (OHCU).</text>
</comment>
<dbReference type="PRINTS" id="PR00189">
    <property type="entry name" value="TRNSTHYRETIN"/>
</dbReference>
<dbReference type="NCBIfam" id="TIGR02962">
    <property type="entry name" value="hdxy_isourate"/>
    <property type="match status" value="1"/>
</dbReference>
<feature type="domain" description="Transthyretin/hydroxyisourate hydrolase" evidence="9">
    <location>
        <begin position="192"/>
        <end position="300"/>
    </location>
</feature>